<dbReference type="InterPro" id="IPR024602">
    <property type="entry name" value="COG_su2_N"/>
</dbReference>
<dbReference type="GO" id="GO:0017119">
    <property type="term" value="C:Golgi transport complex"/>
    <property type="evidence" value="ECO:0007669"/>
    <property type="project" value="TreeGrafter"/>
</dbReference>
<dbReference type="InterPro" id="IPR009316">
    <property type="entry name" value="COG2"/>
</dbReference>
<dbReference type="PANTHER" id="PTHR12961:SF0">
    <property type="entry name" value="CONSERVED OLIGOMERIC GOLGI COMPLEX SUBUNIT 2"/>
    <property type="match status" value="1"/>
</dbReference>
<dbReference type="InterPro" id="IPR024603">
    <property type="entry name" value="COG_complex_COG2_C"/>
</dbReference>
<evidence type="ECO:0000256" key="7">
    <source>
        <dbReference type="ARBA" id="ARBA00023136"/>
    </source>
</evidence>
<feature type="domain" description="COG complex component COG2 C-terminal" evidence="10">
    <location>
        <begin position="365"/>
        <end position="666"/>
    </location>
</feature>
<dbReference type="GO" id="GO:0006891">
    <property type="term" value="P:intra-Golgi vesicle-mediated transport"/>
    <property type="evidence" value="ECO:0007669"/>
    <property type="project" value="TreeGrafter"/>
</dbReference>
<dbReference type="Proteomes" id="UP001372834">
    <property type="component" value="Unassembled WGS sequence"/>
</dbReference>
<organism evidence="11 12">
    <name type="scientific">Polyplax serrata</name>
    <name type="common">Common mouse louse</name>
    <dbReference type="NCBI Taxonomy" id="468196"/>
    <lineage>
        <taxon>Eukaryota</taxon>
        <taxon>Metazoa</taxon>
        <taxon>Ecdysozoa</taxon>
        <taxon>Arthropoda</taxon>
        <taxon>Hexapoda</taxon>
        <taxon>Insecta</taxon>
        <taxon>Pterygota</taxon>
        <taxon>Neoptera</taxon>
        <taxon>Paraneoptera</taxon>
        <taxon>Psocodea</taxon>
        <taxon>Troctomorpha</taxon>
        <taxon>Phthiraptera</taxon>
        <taxon>Anoplura</taxon>
        <taxon>Polyplacidae</taxon>
        <taxon>Polyplax</taxon>
    </lineage>
</organism>
<evidence type="ECO:0000256" key="3">
    <source>
        <dbReference type="ARBA" id="ARBA00020977"/>
    </source>
</evidence>
<dbReference type="EMBL" id="JAWJWE010000039">
    <property type="protein sequence ID" value="KAK6620879.1"/>
    <property type="molecule type" value="Genomic_DNA"/>
</dbReference>
<dbReference type="PANTHER" id="PTHR12961">
    <property type="entry name" value="CONSERVED OLIGOMERIC GOLGI COMPLEX COMPONENT 2"/>
    <property type="match status" value="1"/>
</dbReference>
<dbReference type="Pfam" id="PF06148">
    <property type="entry name" value="COG2_N"/>
    <property type="match status" value="1"/>
</dbReference>
<evidence type="ECO:0000256" key="2">
    <source>
        <dbReference type="ARBA" id="ARBA00007603"/>
    </source>
</evidence>
<accession>A0AAN8NSM2</accession>
<dbReference type="GO" id="GO:0007030">
    <property type="term" value="P:Golgi organization"/>
    <property type="evidence" value="ECO:0007669"/>
    <property type="project" value="InterPro"/>
</dbReference>
<evidence type="ECO:0000256" key="5">
    <source>
        <dbReference type="ARBA" id="ARBA00022927"/>
    </source>
</evidence>
<dbReference type="GO" id="GO:0000139">
    <property type="term" value="C:Golgi membrane"/>
    <property type="evidence" value="ECO:0007669"/>
    <property type="project" value="UniProtKB-SubCell"/>
</dbReference>
<comment type="caution">
    <text evidence="11">The sequence shown here is derived from an EMBL/GenBank/DDBJ whole genome shotgun (WGS) entry which is preliminary data.</text>
</comment>
<keyword evidence="6" id="KW-0333">Golgi apparatus</keyword>
<dbReference type="Pfam" id="PF12022">
    <property type="entry name" value="COG2_C"/>
    <property type="match status" value="1"/>
</dbReference>
<keyword evidence="5" id="KW-0653">Protein transport</keyword>
<feature type="domain" description="Conserved oligomeric Golgi complex subunit 2 N-terminal" evidence="9">
    <location>
        <begin position="16"/>
        <end position="89"/>
    </location>
</feature>
<evidence type="ECO:0000256" key="8">
    <source>
        <dbReference type="ARBA" id="ARBA00031344"/>
    </source>
</evidence>
<evidence type="ECO:0000256" key="1">
    <source>
        <dbReference type="ARBA" id="ARBA00004395"/>
    </source>
</evidence>
<dbReference type="GO" id="GO:0015031">
    <property type="term" value="P:protein transport"/>
    <property type="evidence" value="ECO:0007669"/>
    <property type="project" value="UniProtKB-KW"/>
</dbReference>
<comment type="subcellular location">
    <subcellularLocation>
        <location evidence="1">Golgi apparatus membrane</location>
        <topology evidence="1">Peripheral membrane protein</topology>
    </subcellularLocation>
</comment>
<comment type="similarity">
    <text evidence="2">Belongs to the COG2 family.</text>
</comment>
<evidence type="ECO:0000313" key="11">
    <source>
        <dbReference type="EMBL" id="KAK6620879.1"/>
    </source>
</evidence>
<evidence type="ECO:0000256" key="6">
    <source>
        <dbReference type="ARBA" id="ARBA00023034"/>
    </source>
</evidence>
<evidence type="ECO:0000256" key="4">
    <source>
        <dbReference type="ARBA" id="ARBA00022448"/>
    </source>
</evidence>
<evidence type="ECO:0000259" key="10">
    <source>
        <dbReference type="Pfam" id="PF12022"/>
    </source>
</evidence>
<gene>
    <name evidence="11" type="ORF">RUM43_011177</name>
</gene>
<sequence>MSNKDFPKSYEKSRELCFDENEFLKDTFSVDIFLREHRNKASLEVMRDDLGTHLKSLRLSMIELINKDYEDFVNLSKDLVGLDNGIRKIQTPLQDIKNEVLGVKNELVEAISGFTSCLEQHKKITTKKRSLIHVSQVITCINKLKSIIGSCKGNHTDYSIDLIERATMEFNQLQFSLSKCEGDLQETQKKEAEVVSQKLMSILNNKFLECLKEKKSCELVKTLKMYAGLDKVNELELLVRQEVIAPKLATLITEEALQREPDGLSYVYDEIIYFIETELNELLLATSYKGAPPPLKGYNFMINSLWPELEKRLNLPLMFAPGNANLFHSRFTKSNEFLRKLEILCGSHSSIMKLRENRQYQYFIQKWNLPVYFKIRFQEIAGQLEKSLGEVKMGGPVSQLKSETAYYLKSSSVVIEQIKKCWRNDVYLPELSHMFWKLSLQILSRYRNWLTECLSKESDLLAKRRMELGTLQTSFGLDNFQVKSRLDFLVCLFSDTNTFLTEARTFLESSKEKIPNKHLVEEELSISLEESLGQVRETIPKMTDSIVNIIVSESAVHFRQVSQIPRLFRRTNRKSSTEPCEYIGQVLHFPKQFFEWKSNQPFEVLENWFTLAFNEMTNLFYADVNEVLTNAQKTEESLRKLKKKKENYPSKNSGDDEIRQQLVIDVHSFSDELQRFQVKKENIQMLKDLVELVETARNKSEKQ</sequence>
<name>A0AAN8NSM2_POLSC</name>
<reference evidence="11 12" key="1">
    <citation type="submission" date="2023-10" db="EMBL/GenBank/DDBJ databases">
        <title>Genomes of two closely related lineages of the louse Polyplax serrata with different host specificities.</title>
        <authorList>
            <person name="Martinu J."/>
            <person name="Tarabai H."/>
            <person name="Stefka J."/>
            <person name="Hypsa V."/>
        </authorList>
    </citation>
    <scope>NUCLEOTIDE SEQUENCE [LARGE SCALE GENOMIC DNA]</scope>
    <source>
        <strain evidence="11">HR10_N</strain>
    </source>
</reference>
<keyword evidence="4" id="KW-0813">Transport</keyword>
<dbReference type="AlphaFoldDB" id="A0AAN8NSM2"/>
<protein>
    <recommendedName>
        <fullName evidence="3">Conserved oligomeric Golgi complex subunit 2</fullName>
    </recommendedName>
    <alternativeName>
        <fullName evidence="8">Component of oligomeric Golgi complex 2</fullName>
    </alternativeName>
</protein>
<evidence type="ECO:0000313" key="12">
    <source>
        <dbReference type="Proteomes" id="UP001372834"/>
    </source>
</evidence>
<proteinExistence type="inferred from homology"/>
<evidence type="ECO:0000259" key="9">
    <source>
        <dbReference type="Pfam" id="PF06148"/>
    </source>
</evidence>
<keyword evidence="7" id="KW-0472">Membrane</keyword>